<dbReference type="PIRSF" id="PIRSF004897">
    <property type="entry name" value="UCP004897_ACT"/>
    <property type="match status" value="1"/>
</dbReference>
<protein>
    <submittedName>
        <fullName evidence="1">Amino acid-binding protein</fullName>
    </submittedName>
</protein>
<evidence type="ECO:0000313" key="1">
    <source>
        <dbReference type="EMBL" id="MBE6502371.1"/>
    </source>
</evidence>
<name>A0A8T3V7U8_9EURY</name>
<dbReference type="InterPro" id="IPR014424">
    <property type="entry name" value="UCP004897_ACT"/>
</dbReference>
<dbReference type="SUPFAM" id="SSF55021">
    <property type="entry name" value="ACT-like"/>
    <property type="match status" value="1"/>
</dbReference>
<dbReference type="Proteomes" id="UP000783037">
    <property type="component" value="Unassembled WGS sequence"/>
</dbReference>
<dbReference type="RefSeq" id="WP_303739461.1">
    <property type="nucleotide sequence ID" value="NZ_SUTK01000051.1"/>
</dbReference>
<accession>A0A8T3V7U8</accession>
<sequence length="171" mass="19124">MMIKMWEKVNEKFKKYPARLRVAEKMIELGLSLKDDGKIYCGNLKISDKALATAAEVDRRAIKSTIDIIREDDELYNLFGNIIPAGTLLKNIAKNLELGVIEIEVGPNSEGILASTTNLISKKGISIRQAYAEDTELQKNPILTIITEEPVEGDLINEFLKIEGVTRVSIY</sequence>
<reference evidence="1" key="1">
    <citation type="submission" date="2019-04" db="EMBL/GenBank/DDBJ databases">
        <title>Evolution of Biomass-Degrading Anaerobic Consortia Revealed by Metagenomics.</title>
        <authorList>
            <person name="Peng X."/>
        </authorList>
    </citation>
    <scope>NUCLEOTIDE SEQUENCE</scope>
    <source>
        <strain evidence="1">SIG18</strain>
    </source>
</reference>
<comment type="caution">
    <text evidence="1">The sequence shown here is derived from an EMBL/GenBank/DDBJ whole genome shotgun (WGS) entry which is preliminary data.</text>
</comment>
<dbReference type="EMBL" id="SUTK01000051">
    <property type="protein sequence ID" value="MBE6502371.1"/>
    <property type="molecule type" value="Genomic_DNA"/>
</dbReference>
<evidence type="ECO:0000313" key="2">
    <source>
        <dbReference type="Proteomes" id="UP000783037"/>
    </source>
</evidence>
<organism evidence="1 2">
    <name type="scientific">Methanobrevibacter thaueri</name>
    <dbReference type="NCBI Taxonomy" id="190975"/>
    <lineage>
        <taxon>Archaea</taxon>
        <taxon>Methanobacteriati</taxon>
        <taxon>Methanobacteriota</taxon>
        <taxon>Methanomada group</taxon>
        <taxon>Methanobacteria</taxon>
        <taxon>Methanobacteriales</taxon>
        <taxon>Methanobacteriaceae</taxon>
        <taxon>Methanobrevibacter</taxon>
    </lineage>
</organism>
<dbReference type="AlphaFoldDB" id="A0A8T3V7U8"/>
<gene>
    <name evidence="1" type="ORF">E7Z79_08020</name>
</gene>
<proteinExistence type="predicted"/>
<dbReference type="InterPro" id="IPR045865">
    <property type="entry name" value="ACT-like_dom_sf"/>
</dbReference>